<sequence length="54" mass="6033">MRFCRARKLADDAQMQALALAMGALQWATENATGRDENQFVPTSQVAHVTRAKR</sequence>
<dbReference type="EMBL" id="FMYQ01000017">
    <property type="protein sequence ID" value="SDD27906.1"/>
    <property type="molecule type" value="Genomic_DNA"/>
</dbReference>
<evidence type="ECO:0000313" key="2">
    <source>
        <dbReference type="Proteomes" id="UP000198908"/>
    </source>
</evidence>
<protein>
    <submittedName>
        <fullName evidence="1">Uncharacterized protein</fullName>
    </submittedName>
</protein>
<keyword evidence="2" id="KW-1185">Reference proteome</keyword>
<reference evidence="2" key="1">
    <citation type="submission" date="2016-09" db="EMBL/GenBank/DDBJ databases">
        <authorList>
            <person name="Varghese N."/>
            <person name="Submissions S."/>
        </authorList>
    </citation>
    <scope>NUCLEOTIDE SEQUENCE [LARGE SCALE GENOMIC DNA]</scope>
    <source>
        <strain evidence="2">TNe-862</strain>
    </source>
</reference>
<dbReference type="Proteomes" id="UP000198908">
    <property type="component" value="Unassembled WGS sequence"/>
</dbReference>
<proteinExistence type="predicted"/>
<accession>A0A1G6THB8</accession>
<evidence type="ECO:0000313" key="1">
    <source>
        <dbReference type="EMBL" id="SDD27906.1"/>
    </source>
</evidence>
<dbReference type="AlphaFoldDB" id="A0A1G6THB8"/>
<name>A0A1G6THB8_9BURK</name>
<gene>
    <name evidence="1" type="ORF">SAMN05421548_11725</name>
</gene>
<organism evidence="1 2">
    <name type="scientific">Paraburkholderia lycopersici</name>
    <dbReference type="NCBI Taxonomy" id="416944"/>
    <lineage>
        <taxon>Bacteria</taxon>
        <taxon>Pseudomonadati</taxon>
        <taxon>Pseudomonadota</taxon>
        <taxon>Betaproteobacteria</taxon>
        <taxon>Burkholderiales</taxon>
        <taxon>Burkholderiaceae</taxon>
        <taxon>Paraburkholderia</taxon>
    </lineage>
</organism>